<dbReference type="Proteomes" id="UP000766486">
    <property type="component" value="Unassembled WGS sequence"/>
</dbReference>
<dbReference type="EMBL" id="CABFNS010000931">
    <property type="protein sequence ID" value="VUC36607.1"/>
    <property type="molecule type" value="Genomic_DNA"/>
</dbReference>
<keyword evidence="3" id="KW-1185">Reference proteome</keyword>
<proteinExistence type="predicted"/>
<reference evidence="2 3" key="1">
    <citation type="submission" date="2019-06" db="EMBL/GenBank/DDBJ databases">
        <authorList>
            <person name="Broberg M."/>
        </authorList>
    </citation>
    <scope>NUCLEOTIDE SEQUENCE [LARGE SCALE GENOMIC DNA]</scope>
</reference>
<dbReference type="Pfam" id="PF09056">
    <property type="entry name" value="Phospholip_A2_3"/>
    <property type="match status" value="1"/>
</dbReference>
<accession>A0ABY6V0I3</accession>
<dbReference type="Gene3D" id="1.20.90.10">
    <property type="entry name" value="Phospholipase A2 domain"/>
    <property type="match status" value="1"/>
</dbReference>
<name>A0ABY6V0I3_BIOOC</name>
<evidence type="ECO:0000256" key="1">
    <source>
        <dbReference type="SAM" id="SignalP"/>
    </source>
</evidence>
<gene>
    <name evidence="2" type="ORF">CLO192961_LOCUS449189</name>
</gene>
<feature type="signal peptide" evidence="1">
    <location>
        <begin position="1"/>
        <end position="19"/>
    </location>
</feature>
<feature type="chain" id="PRO_5046643960" description="Secretory phospholipase A2" evidence="1">
    <location>
        <begin position="20"/>
        <end position="190"/>
    </location>
</feature>
<dbReference type="InterPro" id="IPR015141">
    <property type="entry name" value="PLipase_A2_prok/fun"/>
</dbReference>
<comment type="caution">
    <text evidence="2">The sequence shown here is derived from an EMBL/GenBank/DDBJ whole genome shotgun (WGS) entry which is preliminary data.</text>
</comment>
<evidence type="ECO:0000313" key="3">
    <source>
        <dbReference type="Proteomes" id="UP000766486"/>
    </source>
</evidence>
<sequence>MKHTTAILSICSLASLATALPAAIDFCPSPEANTDQLLFGETLSSFLDHRQFKVPADLDWTSDGCAFGLGNPLGFPFEPACQRRDFGYQNYRKQKRFTRSAKTKIDTLFQTDLRSQCKSTRLPAICNALAEVFYAFARAFTGLDATIGKRDEEITDTDELIKIYEEALAEYNKLIEEAKESGEVSSSIAV</sequence>
<protein>
    <recommendedName>
        <fullName evidence="4">Secretory phospholipase A2</fullName>
    </recommendedName>
</protein>
<keyword evidence="1" id="KW-0732">Signal</keyword>
<evidence type="ECO:0008006" key="4">
    <source>
        <dbReference type="Google" id="ProtNLM"/>
    </source>
</evidence>
<dbReference type="SUPFAM" id="SSF48619">
    <property type="entry name" value="Phospholipase A2, PLA2"/>
    <property type="match status" value="1"/>
</dbReference>
<organism evidence="2 3">
    <name type="scientific">Bionectria ochroleuca</name>
    <name type="common">Gliocladium roseum</name>
    <dbReference type="NCBI Taxonomy" id="29856"/>
    <lineage>
        <taxon>Eukaryota</taxon>
        <taxon>Fungi</taxon>
        <taxon>Dikarya</taxon>
        <taxon>Ascomycota</taxon>
        <taxon>Pezizomycotina</taxon>
        <taxon>Sordariomycetes</taxon>
        <taxon>Hypocreomycetidae</taxon>
        <taxon>Hypocreales</taxon>
        <taxon>Bionectriaceae</taxon>
        <taxon>Clonostachys</taxon>
    </lineage>
</organism>
<dbReference type="InterPro" id="IPR036444">
    <property type="entry name" value="PLipase_A2_dom_sf"/>
</dbReference>
<evidence type="ECO:0000313" key="2">
    <source>
        <dbReference type="EMBL" id="VUC36607.1"/>
    </source>
</evidence>